<comment type="caution">
    <text evidence="1">The sequence shown here is derived from an EMBL/GenBank/DDBJ whole genome shotgun (WGS) entry which is preliminary data.</text>
</comment>
<accession>A0A266N9P6</accession>
<reference evidence="1 2" key="1">
    <citation type="submission" date="2017-08" db="EMBL/GenBank/DDBJ databases">
        <title>Genomic and metabolic characterisation of spoilage-associated Pseudomonas species.</title>
        <authorList>
            <person name="Stanborough T."/>
            <person name="Fegan N."/>
            <person name="Powell S.M."/>
            <person name="Singh T."/>
            <person name="Tamplin M.L."/>
            <person name="Chandry P.S."/>
        </authorList>
    </citation>
    <scope>NUCLEOTIDE SEQUENCE [LARGE SCALE GENOMIC DNA]</scope>
    <source>
        <strain evidence="1 2">L1802</strain>
    </source>
</reference>
<evidence type="ECO:0008006" key="3">
    <source>
        <dbReference type="Google" id="ProtNLM"/>
    </source>
</evidence>
<dbReference type="Pfam" id="PF10052">
    <property type="entry name" value="DUF2288"/>
    <property type="match status" value="1"/>
</dbReference>
<proteinExistence type="predicted"/>
<organism evidence="1 2">
    <name type="scientific">Pseudomonas lundensis</name>
    <dbReference type="NCBI Taxonomy" id="86185"/>
    <lineage>
        <taxon>Bacteria</taxon>
        <taxon>Pseudomonadati</taxon>
        <taxon>Pseudomonadota</taxon>
        <taxon>Gammaproteobacteria</taxon>
        <taxon>Pseudomonadales</taxon>
        <taxon>Pseudomonadaceae</taxon>
        <taxon>Pseudomonas</taxon>
    </lineage>
</organism>
<dbReference type="OrthoDB" id="195194at2"/>
<gene>
    <name evidence="1" type="ORF">CJF39_11940</name>
</gene>
<dbReference type="AlphaFoldDB" id="A0A266N9P6"/>
<evidence type="ECO:0000313" key="1">
    <source>
        <dbReference type="EMBL" id="OZY59248.1"/>
    </source>
</evidence>
<protein>
    <recommendedName>
        <fullName evidence="3">DUF2288 domain-containing protein</fullName>
    </recommendedName>
</protein>
<sequence>MIEEPSTLYAKLLGETSTIEWKALEKFFAKGELLWVSDDLDLIEAAQAVSQDEAGKVAQWMAEGALDKLSDTQALDFAKRDPVLWAVVVSPWIMVQERAAI</sequence>
<dbReference type="InterPro" id="IPR018741">
    <property type="entry name" value="DUF2288"/>
</dbReference>
<dbReference type="Proteomes" id="UP000215788">
    <property type="component" value="Unassembled WGS sequence"/>
</dbReference>
<name>A0A266N9P6_9PSED</name>
<dbReference type="RefSeq" id="WP_094993606.1">
    <property type="nucleotide sequence ID" value="NZ_NQKI01000016.1"/>
</dbReference>
<evidence type="ECO:0000313" key="2">
    <source>
        <dbReference type="Proteomes" id="UP000215788"/>
    </source>
</evidence>
<dbReference type="EMBL" id="NQKI01000016">
    <property type="protein sequence ID" value="OZY59248.1"/>
    <property type="molecule type" value="Genomic_DNA"/>
</dbReference>